<dbReference type="AlphaFoldDB" id="A0A928VSU7"/>
<dbReference type="InterPro" id="IPR014030">
    <property type="entry name" value="Ketoacyl_synth_N"/>
</dbReference>
<comment type="caution">
    <text evidence="5">The sequence shown here is derived from an EMBL/GenBank/DDBJ whole genome shotgun (WGS) entry which is preliminary data.</text>
</comment>
<feature type="domain" description="Ketosynthase family 3 (KS3)" evidence="4">
    <location>
        <begin position="1"/>
        <end position="380"/>
    </location>
</feature>
<protein>
    <submittedName>
        <fullName evidence="5">Beta-ketoacyl-ACP synthase</fullName>
    </submittedName>
</protein>
<evidence type="ECO:0000256" key="1">
    <source>
        <dbReference type="ARBA" id="ARBA00008467"/>
    </source>
</evidence>
<dbReference type="GO" id="GO:0006633">
    <property type="term" value="P:fatty acid biosynthetic process"/>
    <property type="evidence" value="ECO:0007669"/>
    <property type="project" value="TreeGrafter"/>
</dbReference>
<dbReference type="Pfam" id="PF02801">
    <property type="entry name" value="Ketoacyl-synt_C"/>
    <property type="match status" value="1"/>
</dbReference>
<evidence type="ECO:0000259" key="4">
    <source>
        <dbReference type="PROSITE" id="PS52004"/>
    </source>
</evidence>
<evidence type="ECO:0000313" key="5">
    <source>
        <dbReference type="EMBL" id="MBE9033098.1"/>
    </source>
</evidence>
<evidence type="ECO:0000313" key="6">
    <source>
        <dbReference type="Proteomes" id="UP000625316"/>
    </source>
</evidence>
<reference evidence="5" key="1">
    <citation type="submission" date="2020-10" db="EMBL/GenBank/DDBJ databases">
        <authorList>
            <person name="Castelo-Branco R."/>
            <person name="Eusebio N."/>
            <person name="Adriana R."/>
            <person name="Vieira A."/>
            <person name="Brugerolle De Fraissinette N."/>
            <person name="Rezende De Castro R."/>
            <person name="Schneider M.P."/>
            <person name="Vasconcelos V."/>
            <person name="Leao P.N."/>
        </authorList>
    </citation>
    <scope>NUCLEOTIDE SEQUENCE</scope>
    <source>
        <strain evidence="5">LEGE 11480</strain>
    </source>
</reference>
<dbReference type="EMBL" id="JADEXQ010000151">
    <property type="protein sequence ID" value="MBE9033098.1"/>
    <property type="molecule type" value="Genomic_DNA"/>
</dbReference>
<evidence type="ECO:0000256" key="2">
    <source>
        <dbReference type="ARBA" id="ARBA00022679"/>
    </source>
</evidence>
<dbReference type="PROSITE" id="PS52004">
    <property type="entry name" value="KS3_2"/>
    <property type="match status" value="1"/>
</dbReference>
<dbReference type="PANTHER" id="PTHR11712:SF347">
    <property type="entry name" value="BETA KETOACYL-ACYL CARRIER PROTEIN SYNTHASE"/>
    <property type="match status" value="1"/>
</dbReference>
<gene>
    <name evidence="5" type="ORF">IQ266_25505</name>
</gene>
<accession>A0A928VSU7</accession>
<evidence type="ECO:0000256" key="3">
    <source>
        <dbReference type="RuleBase" id="RU003694"/>
    </source>
</evidence>
<dbReference type="PANTHER" id="PTHR11712">
    <property type="entry name" value="POLYKETIDE SYNTHASE-RELATED"/>
    <property type="match status" value="1"/>
</dbReference>
<dbReference type="InterPro" id="IPR000794">
    <property type="entry name" value="Beta-ketoacyl_synthase"/>
</dbReference>
<dbReference type="InterPro" id="IPR016039">
    <property type="entry name" value="Thiolase-like"/>
</dbReference>
<dbReference type="Gene3D" id="3.40.47.10">
    <property type="match status" value="1"/>
</dbReference>
<dbReference type="GO" id="GO:0004315">
    <property type="term" value="F:3-oxoacyl-[acyl-carrier-protein] synthase activity"/>
    <property type="evidence" value="ECO:0007669"/>
    <property type="project" value="TreeGrafter"/>
</dbReference>
<organism evidence="5 6">
    <name type="scientific">Romeriopsis navalis LEGE 11480</name>
    <dbReference type="NCBI Taxonomy" id="2777977"/>
    <lineage>
        <taxon>Bacteria</taxon>
        <taxon>Bacillati</taxon>
        <taxon>Cyanobacteriota</taxon>
        <taxon>Cyanophyceae</taxon>
        <taxon>Leptolyngbyales</taxon>
        <taxon>Leptolyngbyaceae</taxon>
        <taxon>Romeriopsis</taxon>
        <taxon>Romeriopsis navalis</taxon>
    </lineage>
</organism>
<comment type="similarity">
    <text evidence="1 3">Belongs to the thiolase-like superfamily. Beta-ketoacyl-ACP synthases family.</text>
</comment>
<dbReference type="RefSeq" id="WP_264327909.1">
    <property type="nucleotide sequence ID" value="NZ_JADEXQ010000151.1"/>
</dbReference>
<keyword evidence="6" id="KW-1185">Reference proteome</keyword>
<dbReference type="Proteomes" id="UP000625316">
    <property type="component" value="Unassembled WGS sequence"/>
</dbReference>
<dbReference type="NCBIfam" id="NF004618">
    <property type="entry name" value="PRK05952.1"/>
    <property type="match status" value="1"/>
</dbReference>
<dbReference type="Pfam" id="PF00109">
    <property type="entry name" value="ketoacyl-synt"/>
    <property type="match status" value="1"/>
</dbReference>
<dbReference type="SMART" id="SM00825">
    <property type="entry name" value="PKS_KS"/>
    <property type="match status" value="1"/>
</dbReference>
<dbReference type="InterPro" id="IPR014031">
    <property type="entry name" value="Ketoacyl_synth_C"/>
</dbReference>
<keyword evidence="2 3" id="KW-0808">Transferase</keyword>
<dbReference type="SUPFAM" id="SSF53901">
    <property type="entry name" value="Thiolase-like"/>
    <property type="match status" value="2"/>
</dbReference>
<proteinExistence type="inferred from homology"/>
<name>A0A928VSU7_9CYAN</name>
<dbReference type="CDD" id="cd00834">
    <property type="entry name" value="KAS_I_II"/>
    <property type="match status" value="1"/>
</dbReference>
<sequence>MDVVVTGIGLRSALGNLAQTWQKLLLGESGIQLQQPFPDQSAFPLGLLAETPATDLRSLTQAVVTDAIQDAGLTLPLVDCAVVVGSSRGNQTLLEQRLWEDMHGPDWWAALPNVAAVTTAQILQTQAIVLAPMAACATGITTLARGAELIDAGQCDRVIAGAVDTPVTRLTLAGFAKMGALAKTGAYPFDRAREGFVLGEGGAVLVLESRASAQARGVRIYGRLMGAGLSADAYHISSPNPLGTGAQRVMQQALAIAGLKPGEIDYIHAHGTATKLNDAMEARIIYQLFGDDDGASAAQSRPWVSSTKGATGHTLGGSSALGAAVCLMALKNQVVPGCVGLRQHDLPIQIAHQTVLTKLRYAICNGFGFGGQNGAIVFGPADMN</sequence>
<dbReference type="InterPro" id="IPR020841">
    <property type="entry name" value="PKS_Beta-ketoAc_synthase_dom"/>
</dbReference>